<sequence length="250" mass="26900">MAFAPLRPPDQSPVKVDPNFTLPQADGFTSPTFRLLNKQSRVTLSPEPLAPSRGPLQLPTRMEAGLIVSPLKKLKEAFKTGGDGIFQPDIILPCNPVATAFACNATRFLARLKDGQVVIYDTGALFLSSTPSSPLQVYQASSGLPLQILPNPCNDGDLAQLVAIVRMDGTVEMLDAQMQTKGAWRATDADNLPVAASWSPKGKQLAVGLRSGDILTFGFNNAAPLQHIPPYSQPASCFSRLAWSRIHISH</sequence>
<dbReference type="InterPro" id="IPR015943">
    <property type="entry name" value="WD40/YVTN_repeat-like_dom_sf"/>
</dbReference>
<dbReference type="Pfam" id="PF12894">
    <property type="entry name" value="ANAPC4_WD40"/>
    <property type="match status" value="1"/>
</dbReference>
<dbReference type="Gene3D" id="2.130.10.10">
    <property type="entry name" value="YVTN repeat-like/Quinoprotein amine dehydrogenase"/>
    <property type="match status" value="1"/>
</dbReference>
<proteinExistence type="predicted"/>
<dbReference type="GeneID" id="59348092"/>
<name>A0A8H6SIK9_9AGAR</name>
<dbReference type="OrthoDB" id="248320at2759"/>
<dbReference type="AlphaFoldDB" id="A0A8H6SIK9"/>
<gene>
    <name evidence="2" type="ORF">MIND_00892800</name>
</gene>
<evidence type="ECO:0000259" key="1">
    <source>
        <dbReference type="Pfam" id="PF12894"/>
    </source>
</evidence>
<dbReference type="Proteomes" id="UP000636479">
    <property type="component" value="Unassembled WGS sequence"/>
</dbReference>
<evidence type="ECO:0000313" key="2">
    <source>
        <dbReference type="EMBL" id="KAF7299430.1"/>
    </source>
</evidence>
<dbReference type="RefSeq" id="XP_037218818.1">
    <property type="nucleotide sequence ID" value="XM_037365576.1"/>
</dbReference>
<evidence type="ECO:0000313" key="3">
    <source>
        <dbReference type="Proteomes" id="UP000636479"/>
    </source>
</evidence>
<organism evidence="2 3">
    <name type="scientific">Mycena indigotica</name>
    <dbReference type="NCBI Taxonomy" id="2126181"/>
    <lineage>
        <taxon>Eukaryota</taxon>
        <taxon>Fungi</taxon>
        <taxon>Dikarya</taxon>
        <taxon>Basidiomycota</taxon>
        <taxon>Agaricomycotina</taxon>
        <taxon>Agaricomycetes</taxon>
        <taxon>Agaricomycetidae</taxon>
        <taxon>Agaricales</taxon>
        <taxon>Marasmiineae</taxon>
        <taxon>Mycenaceae</taxon>
        <taxon>Mycena</taxon>
    </lineage>
</organism>
<accession>A0A8H6SIK9</accession>
<dbReference type="EMBL" id="JACAZF010000007">
    <property type="protein sequence ID" value="KAF7299430.1"/>
    <property type="molecule type" value="Genomic_DNA"/>
</dbReference>
<dbReference type="SUPFAM" id="SSF117289">
    <property type="entry name" value="Nucleoporin domain"/>
    <property type="match status" value="1"/>
</dbReference>
<comment type="caution">
    <text evidence="2">The sequence shown here is derived from an EMBL/GenBank/DDBJ whole genome shotgun (WGS) entry which is preliminary data.</text>
</comment>
<protein>
    <recommendedName>
        <fullName evidence="1">Anaphase-promoting complex subunit 4-like WD40 domain-containing protein</fullName>
    </recommendedName>
</protein>
<feature type="domain" description="Anaphase-promoting complex subunit 4-like WD40" evidence="1">
    <location>
        <begin position="160"/>
        <end position="237"/>
    </location>
</feature>
<dbReference type="InterPro" id="IPR024977">
    <property type="entry name" value="Apc4-like_WD40_dom"/>
</dbReference>
<keyword evidence="3" id="KW-1185">Reference proteome</keyword>
<reference evidence="2" key="1">
    <citation type="submission" date="2020-05" db="EMBL/GenBank/DDBJ databases">
        <title>Mycena genomes resolve the evolution of fungal bioluminescence.</title>
        <authorList>
            <person name="Tsai I.J."/>
        </authorList>
    </citation>
    <scope>NUCLEOTIDE SEQUENCE</scope>
    <source>
        <strain evidence="2">171206Taipei</strain>
    </source>
</reference>